<protein>
    <submittedName>
        <fullName evidence="2">DUF2528 family protein</fullName>
    </submittedName>
</protein>
<name>A0A1I8BU46_MELHA</name>
<dbReference type="AlphaFoldDB" id="A0A1I8BU46"/>
<reference evidence="2" key="1">
    <citation type="submission" date="2016-11" db="UniProtKB">
        <authorList>
            <consortium name="WormBaseParasite"/>
        </authorList>
    </citation>
    <scope>IDENTIFICATION</scope>
</reference>
<organism evidence="1 2">
    <name type="scientific">Meloidogyne hapla</name>
    <name type="common">Root-knot nematode worm</name>
    <dbReference type="NCBI Taxonomy" id="6305"/>
    <lineage>
        <taxon>Eukaryota</taxon>
        <taxon>Metazoa</taxon>
        <taxon>Ecdysozoa</taxon>
        <taxon>Nematoda</taxon>
        <taxon>Chromadorea</taxon>
        <taxon>Rhabditida</taxon>
        <taxon>Tylenchina</taxon>
        <taxon>Tylenchomorpha</taxon>
        <taxon>Tylenchoidea</taxon>
        <taxon>Meloidogynidae</taxon>
        <taxon>Meloidogyninae</taxon>
        <taxon>Meloidogyne</taxon>
    </lineage>
</organism>
<evidence type="ECO:0000313" key="2">
    <source>
        <dbReference type="WBParaSite" id="MhA1_Contig599.frz3.gene14"/>
    </source>
</evidence>
<proteinExistence type="predicted"/>
<keyword evidence="1" id="KW-1185">Reference proteome</keyword>
<accession>A0A1I8BU46</accession>
<evidence type="ECO:0000313" key="1">
    <source>
        <dbReference type="Proteomes" id="UP000095281"/>
    </source>
</evidence>
<dbReference type="Proteomes" id="UP000095281">
    <property type="component" value="Unplaced"/>
</dbReference>
<sequence length="103" mass="11604">MPLTITAEASTDVLIMRKGFGAYVISYQIELAPHKESSSCKEIRESIFDPEYHKYAPGIGHWDNGKWVEAKPMHGPLEWGSTQMIETQTIDTQTIEALVIELP</sequence>
<dbReference type="WBParaSite" id="MhA1_Contig599.frz3.gene14">
    <property type="protein sequence ID" value="MhA1_Contig599.frz3.gene14"/>
    <property type="gene ID" value="MhA1_Contig599.frz3.gene14"/>
</dbReference>